<dbReference type="OrthoDB" id="62798at2759"/>
<protein>
    <recommendedName>
        <fullName evidence="1">Inositol polyphosphate-related phosphatase domain-containing protein</fullName>
    </recommendedName>
</protein>
<dbReference type="PANTHER" id="PTHR11200:SF286">
    <property type="entry name" value="5-PHOSPHATASE, PUTATIVE (AFU_ORTHOLOGUE AFUA_5G07600)-RELATED"/>
    <property type="match status" value="1"/>
</dbReference>
<dbReference type="RefSeq" id="XP_018272102.1">
    <property type="nucleotide sequence ID" value="XM_018416641.1"/>
</dbReference>
<keyword evidence="3" id="KW-1185">Reference proteome</keyword>
<dbReference type="SMART" id="SM00128">
    <property type="entry name" value="IPPc"/>
    <property type="match status" value="1"/>
</dbReference>
<dbReference type="GO" id="GO:0046856">
    <property type="term" value="P:phosphatidylinositol dephosphorylation"/>
    <property type="evidence" value="ECO:0007669"/>
    <property type="project" value="InterPro"/>
</dbReference>
<sequence length="409" mass="44444">MRVVCATYNGKLASGQVRALTTGERSDDLTGWLSSTGDTPGSDDDAPDFVAVGFQEMIPLHLALAGFTKTALDLHDDALLAAIESRFAPSSPSSKGYRLVARKAIGGIALLVYARSGSVAQRISRVAVSTVGCGVLGLMGNKGAVGIRVTLGEDKGESEWTFVTAHLAAHQGECEARNADWREICRRLVFEDDEGGQRGLFETGHLFFSGDLNYRISLTAPKKLPLHLLTHSIQSLSPSDPSTFSTLLSHDQLRQEQRAGRTLHHLVEGPITFPPTYKFKPGTVNEYKDFKKRVPGWCDRVLFASGAGDEAKVESYRSVMDFTRSDHKPVAATITIPSHAVTSRIPHAAPYALDLASYRLKRTVGLALDRLVGLVWCIVMLAGLNKDLRLGFVNLAVASATAYSRRYLM</sequence>
<dbReference type="STRING" id="578459.A0A194S5Q4"/>
<dbReference type="GeneID" id="28977089"/>
<dbReference type="AlphaFoldDB" id="A0A194S5Q4"/>
<dbReference type="InterPro" id="IPR036691">
    <property type="entry name" value="Endo/exonu/phosph_ase_sf"/>
</dbReference>
<dbReference type="SUPFAM" id="SSF56219">
    <property type="entry name" value="DNase I-like"/>
    <property type="match status" value="1"/>
</dbReference>
<accession>A0A194S5Q4</accession>
<dbReference type="Gene3D" id="3.60.10.10">
    <property type="entry name" value="Endonuclease/exonuclease/phosphatase"/>
    <property type="match status" value="1"/>
</dbReference>
<organism evidence="2 3">
    <name type="scientific">Rhodotorula graminis (strain WP1)</name>
    <dbReference type="NCBI Taxonomy" id="578459"/>
    <lineage>
        <taxon>Eukaryota</taxon>
        <taxon>Fungi</taxon>
        <taxon>Dikarya</taxon>
        <taxon>Basidiomycota</taxon>
        <taxon>Pucciniomycotina</taxon>
        <taxon>Microbotryomycetes</taxon>
        <taxon>Sporidiobolales</taxon>
        <taxon>Sporidiobolaceae</taxon>
        <taxon>Rhodotorula</taxon>
    </lineage>
</organism>
<evidence type="ECO:0000313" key="2">
    <source>
        <dbReference type="EMBL" id="KPV76053.1"/>
    </source>
</evidence>
<evidence type="ECO:0000259" key="1">
    <source>
        <dbReference type="SMART" id="SM00128"/>
    </source>
</evidence>
<reference evidence="2 3" key="1">
    <citation type="journal article" date="2015" name="Front. Microbiol.">
        <title>Genome sequence of the plant growth promoting endophytic yeast Rhodotorula graminis WP1.</title>
        <authorList>
            <person name="Firrincieli A."/>
            <person name="Otillar R."/>
            <person name="Salamov A."/>
            <person name="Schmutz J."/>
            <person name="Khan Z."/>
            <person name="Redman R.S."/>
            <person name="Fleck N.D."/>
            <person name="Lindquist E."/>
            <person name="Grigoriev I.V."/>
            <person name="Doty S.L."/>
        </authorList>
    </citation>
    <scope>NUCLEOTIDE SEQUENCE [LARGE SCALE GENOMIC DNA]</scope>
    <source>
        <strain evidence="2 3">WP1</strain>
    </source>
</reference>
<gene>
    <name evidence="2" type="ORF">RHOBADRAFT_53051</name>
</gene>
<dbReference type="GO" id="GO:0004439">
    <property type="term" value="F:phosphatidylinositol-4,5-bisphosphate 5-phosphatase activity"/>
    <property type="evidence" value="ECO:0007669"/>
    <property type="project" value="TreeGrafter"/>
</dbReference>
<dbReference type="InterPro" id="IPR000300">
    <property type="entry name" value="IPPc"/>
</dbReference>
<proteinExistence type="predicted"/>
<name>A0A194S5Q4_RHOGW</name>
<feature type="non-terminal residue" evidence="2">
    <location>
        <position position="409"/>
    </location>
</feature>
<dbReference type="Proteomes" id="UP000053890">
    <property type="component" value="Unassembled WGS sequence"/>
</dbReference>
<dbReference type="PANTHER" id="PTHR11200">
    <property type="entry name" value="INOSITOL 5-PHOSPHATASE"/>
    <property type="match status" value="1"/>
</dbReference>
<evidence type="ECO:0000313" key="3">
    <source>
        <dbReference type="Proteomes" id="UP000053890"/>
    </source>
</evidence>
<feature type="domain" description="Inositol polyphosphate-related phosphatase" evidence="1">
    <location>
        <begin position="15"/>
        <end position="342"/>
    </location>
</feature>
<dbReference type="InterPro" id="IPR046985">
    <property type="entry name" value="IP5"/>
</dbReference>
<dbReference type="Pfam" id="PF22669">
    <property type="entry name" value="Exo_endo_phos2"/>
    <property type="match status" value="1"/>
</dbReference>
<dbReference type="EMBL" id="KQ474077">
    <property type="protein sequence ID" value="KPV76053.1"/>
    <property type="molecule type" value="Genomic_DNA"/>
</dbReference>
<dbReference type="OMA" id="HRYPGWT"/>